<evidence type="ECO:0008006" key="5">
    <source>
        <dbReference type="Google" id="ProtNLM"/>
    </source>
</evidence>
<keyword evidence="2" id="KW-0472">Membrane</keyword>
<dbReference type="HOGENOM" id="CLU_039811_4_0_9"/>
<proteinExistence type="predicted"/>
<dbReference type="Proteomes" id="UP000013085">
    <property type="component" value="Unassembled WGS sequence"/>
</dbReference>
<comment type="caution">
    <text evidence="3">The sequence shown here is derived from an EMBL/GenBank/DDBJ whole genome shotgun (WGS) entry which is preliminary data.</text>
</comment>
<evidence type="ECO:0000256" key="2">
    <source>
        <dbReference type="SAM" id="Phobius"/>
    </source>
</evidence>
<dbReference type="InterPro" id="IPR012505">
    <property type="entry name" value="YbbR"/>
</dbReference>
<dbReference type="PANTHER" id="PTHR37804:SF1">
    <property type="entry name" value="CDAA REGULATORY PROTEIN CDAR"/>
    <property type="match status" value="1"/>
</dbReference>
<feature type="compositionally biased region" description="Acidic residues" evidence="1">
    <location>
        <begin position="424"/>
        <end position="433"/>
    </location>
</feature>
<dbReference type="RefSeq" id="WP_002583470.1">
    <property type="nucleotide sequence ID" value="NZ_KB851020.1"/>
</dbReference>
<name>A0A0E2HPR8_9FIRM</name>
<dbReference type="Gene3D" id="2.170.120.40">
    <property type="entry name" value="YbbR-like domain"/>
    <property type="match status" value="2"/>
</dbReference>
<dbReference type="GeneID" id="57959993"/>
<feature type="region of interest" description="Disordered" evidence="1">
    <location>
        <begin position="409"/>
        <end position="447"/>
    </location>
</feature>
<dbReference type="Pfam" id="PF07949">
    <property type="entry name" value="YbbR"/>
    <property type="match status" value="2"/>
</dbReference>
<dbReference type="AlphaFoldDB" id="A0A0E2HPR8"/>
<organism evidence="3 4">
    <name type="scientific">[Clostridium] clostridioforme 90A8</name>
    <dbReference type="NCBI Taxonomy" id="999408"/>
    <lineage>
        <taxon>Bacteria</taxon>
        <taxon>Bacillati</taxon>
        <taxon>Bacillota</taxon>
        <taxon>Clostridia</taxon>
        <taxon>Lachnospirales</taxon>
        <taxon>Lachnospiraceae</taxon>
        <taxon>Enterocloster</taxon>
    </lineage>
</organism>
<dbReference type="InterPro" id="IPR053154">
    <property type="entry name" value="c-di-AMP_regulator"/>
</dbReference>
<evidence type="ECO:0000256" key="1">
    <source>
        <dbReference type="SAM" id="MobiDB-lite"/>
    </source>
</evidence>
<dbReference type="PANTHER" id="PTHR37804">
    <property type="entry name" value="CDAA REGULATORY PROTEIN CDAR"/>
    <property type="match status" value="1"/>
</dbReference>
<gene>
    <name evidence="3" type="ORF">HMPREF1090_02183</name>
</gene>
<sequence length="447" mass="48593">MEKKLSNNLGLKVLSVFLAFFVWLAVVNINNPEDSDSKEVPLDVVNEGILTSNGKTYELLTDKDTVTVSYRVRTLDKAGISASDFRAYIDLADIYEPTGAVPVKIEVKNNKRLLDTPVAKPGVIRVKTEDLQRKSFEIRAKVIGEAAEGYDRGTPSVSPNYINVSGPMSVVGQISAVGIVINVDGADSNLADSAPVVCFDANENEIPTDERITFSRSSVDYTMPILKRKSLVLNFEPEGRVADGYRYTGIESSRPSVAVNGLKSDLANINSITIPSSELNMDGATGDKEVTLDISRYLPEGVYLSDESSKEVRVVIKVEALESRTFELKTSQIKRVGAHSDYEYQYDRDSVNVVIRGLKEDLDQLSAAVLGAEMDVEDMVPGENSGEIKFQLGDAYELVSYDHIQVTVTEKGPSADSTTASTDEGQEGTESETSEGPVSTSKAETGQ</sequence>
<reference evidence="3 4" key="1">
    <citation type="submission" date="2013-01" db="EMBL/GenBank/DDBJ databases">
        <title>The Genome Sequence of Clostridium clostridioforme 90A8.</title>
        <authorList>
            <consortium name="The Broad Institute Genome Sequencing Platform"/>
            <person name="Earl A."/>
            <person name="Ward D."/>
            <person name="Feldgarden M."/>
            <person name="Gevers D."/>
            <person name="Courvalin P."/>
            <person name="Lambert T."/>
            <person name="Walker B."/>
            <person name="Young S.K."/>
            <person name="Zeng Q."/>
            <person name="Gargeya S."/>
            <person name="Fitzgerald M."/>
            <person name="Haas B."/>
            <person name="Abouelleil A."/>
            <person name="Alvarado L."/>
            <person name="Arachchi H.M."/>
            <person name="Berlin A.M."/>
            <person name="Chapman S.B."/>
            <person name="Dewar J."/>
            <person name="Goldberg J."/>
            <person name="Griggs A."/>
            <person name="Gujja S."/>
            <person name="Hansen M."/>
            <person name="Howarth C."/>
            <person name="Imamovic A."/>
            <person name="Larimer J."/>
            <person name="McCowan C."/>
            <person name="Murphy C."/>
            <person name="Neiman D."/>
            <person name="Pearson M."/>
            <person name="Priest M."/>
            <person name="Roberts A."/>
            <person name="Saif S."/>
            <person name="Shea T."/>
            <person name="Sisk P."/>
            <person name="Sykes S."/>
            <person name="Wortman J."/>
            <person name="Nusbaum C."/>
            <person name="Birren B."/>
        </authorList>
    </citation>
    <scope>NUCLEOTIDE SEQUENCE [LARGE SCALE GENOMIC DNA]</scope>
    <source>
        <strain evidence="3 4">90A8</strain>
    </source>
</reference>
<dbReference type="EMBL" id="AGYR01000022">
    <property type="protein sequence ID" value="ENZ15610.1"/>
    <property type="molecule type" value="Genomic_DNA"/>
</dbReference>
<protein>
    <recommendedName>
        <fullName evidence="5">YbbR-like protein</fullName>
    </recommendedName>
</protein>
<dbReference type="PATRIC" id="fig|999408.3.peg.2341"/>
<keyword evidence="2" id="KW-1133">Transmembrane helix</keyword>
<evidence type="ECO:0000313" key="3">
    <source>
        <dbReference type="EMBL" id="ENZ15610.1"/>
    </source>
</evidence>
<evidence type="ECO:0000313" key="4">
    <source>
        <dbReference type="Proteomes" id="UP000013085"/>
    </source>
</evidence>
<dbReference type="Gene3D" id="2.170.120.30">
    <property type="match status" value="2"/>
</dbReference>
<feature type="transmembrane region" description="Helical" evidence="2">
    <location>
        <begin position="9"/>
        <end position="29"/>
    </location>
</feature>
<accession>A0A0E2HPR8</accession>
<keyword evidence="2" id="KW-0812">Transmembrane</keyword>